<reference evidence="9 10" key="1">
    <citation type="submission" date="2018-10" db="EMBL/GenBank/DDBJ databases">
        <authorList>
            <person name="Criscuolo A."/>
        </authorList>
    </citation>
    <scope>NUCLEOTIDE SEQUENCE [LARGE SCALE GENOMIC DNA]</scope>
    <source>
        <strain evidence="9">DnA1</strain>
    </source>
</reference>
<feature type="transmembrane region" description="Helical" evidence="8">
    <location>
        <begin position="208"/>
        <end position="228"/>
    </location>
</feature>
<feature type="transmembrane region" description="Helical" evidence="8">
    <location>
        <begin position="21"/>
        <end position="54"/>
    </location>
</feature>
<comment type="subcellular location">
    <subcellularLocation>
        <location evidence="1 8">Cell membrane</location>
        <topology evidence="1 8">Multi-pass membrane protein</topology>
    </subcellularLocation>
</comment>
<proteinExistence type="inferred from homology"/>
<evidence type="ECO:0000256" key="6">
    <source>
        <dbReference type="ARBA" id="ARBA00022989"/>
    </source>
</evidence>
<organism evidence="9 10">
    <name type="scientific">Pigmentiphaga humi</name>
    <dbReference type="NCBI Taxonomy" id="2478468"/>
    <lineage>
        <taxon>Bacteria</taxon>
        <taxon>Pseudomonadati</taxon>
        <taxon>Pseudomonadota</taxon>
        <taxon>Betaproteobacteria</taxon>
        <taxon>Burkholderiales</taxon>
        <taxon>Alcaligenaceae</taxon>
        <taxon>Pigmentiphaga</taxon>
    </lineage>
</organism>
<feature type="transmembrane region" description="Helical" evidence="8">
    <location>
        <begin position="60"/>
        <end position="77"/>
    </location>
</feature>
<evidence type="ECO:0000256" key="1">
    <source>
        <dbReference type="ARBA" id="ARBA00004651"/>
    </source>
</evidence>
<evidence type="ECO:0000256" key="7">
    <source>
        <dbReference type="ARBA" id="ARBA00023136"/>
    </source>
</evidence>
<keyword evidence="3" id="KW-0813">Transport</keyword>
<keyword evidence="6 8" id="KW-1133">Transmembrane helix</keyword>
<feature type="transmembrane region" description="Helical" evidence="8">
    <location>
        <begin position="146"/>
        <end position="170"/>
    </location>
</feature>
<keyword evidence="5 8" id="KW-0812">Transmembrane</keyword>
<name>A0A3P4AWV2_9BURK</name>
<comment type="similarity">
    <text evidence="2 8">Belongs to the 4-toluene sulfonate uptake permease (TSUP) (TC 2.A.102) family.</text>
</comment>
<dbReference type="GO" id="GO:0005886">
    <property type="term" value="C:plasma membrane"/>
    <property type="evidence" value="ECO:0007669"/>
    <property type="project" value="UniProtKB-SubCell"/>
</dbReference>
<evidence type="ECO:0000256" key="8">
    <source>
        <dbReference type="RuleBase" id="RU363041"/>
    </source>
</evidence>
<sequence length="258" mass="26521">MMQHSRMNLFDSVHPDGASMAILLVLAIFFVAGAVKGVIGLGLPTVAMGLLSLAMAPPEAAALLVVPSMVTNVWQLAAGGRFMPLAKRLWPLVAGIFAGTLLGAAWLGTATQPWAPRALGIALLLYAALGLSSVRLSVPRRFERGLGAAAGAVTGAVTACTGVFVIPAVPYLQALGLEKDELVQALGIAFTASTLALAIALSREGALGLQAMTASLGALVPAMAGMWAGQLLRRRISPAAFRRGFFCGLGLLGLHLCI</sequence>
<dbReference type="EMBL" id="UWPJ01000004">
    <property type="protein sequence ID" value="VCU68001.1"/>
    <property type="molecule type" value="Genomic_DNA"/>
</dbReference>
<keyword evidence="4 8" id="KW-1003">Cell membrane</keyword>
<dbReference type="InterPro" id="IPR052017">
    <property type="entry name" value="TSUP"/>
</dbReference>
<feature type="transmembrane region" description="Helical" evidence="8">
    <location>
        <begin position="114"/>
        <end position="134"/>
    </location>
</feature>
<dbReference type="AlphaFoldDB" id="A0A3P4AWV2"/>
<feature type="transmembrane region" description="Helical" evidence="8">
    <location>
        <begin position="89"/>
        <end position="108"/>
    </location>
</feature>
<keyword evidence="7 8" id="KW-0472">Membrane</keyword>
<dbReference type="Proteomes" id="UP000277294">
    <property type="component" value="Unassembled WGS sequence"/>
</dbReference>
<evidence type="ECO:0000313" key="10">
    <source>
        <dbReference type="Proteomes" id="UP000277294"/>
    </source>
</evidence>
<evidence type="ECO:0000256" key="4">
    <source>
        <dbReference type="ARBA" id="ARBA00022475"/>
    </source>
</evidence>
<gene>
    <name evidence="9" type="ORF">PIGHUM_00047</name>
</gene>
<accession>A0A3P4AWV2</accession>
<dbReference type="Pfam" id="PF01925">
    <property type="entry name" value="TauE"/>
    <property type="match status" value="1"/>
</dbReference>
<protein>
    <recommendedName>
        <fullName evidence="8">Probable membrane transporter protein</fullName>
    </recommendedName>
</protein>
<evidence type="ECO:0000256" key="5">
    <source>
        <dbReference type="ARBA" id="ARBA00022692"/>
    </source>
</evidence>
<feature type="transmembrane region" description="Helical" evidence="8">
    <location>
        <begin position="182"/>
        <end position="201"/>
    </location>
</feature>
<keyword evidence="10" id="KW-1185">Reference proteome</keyword>
<evidence type="ECO:0000313" key="9">
    <source>
        <dbReference type="EMBL" id="VCU68001.1"/>
    </source>
</evidence>
<dbReference type="PANTHER" id="PTHR30269:SF32">
    <property type="entry name" value="MEMBRANE TRANSPORTER PROTEIN-RELATED"/>
    <property type="match status" value="1"/>
</dbReference>
<evidence type="ECO:0000256" key="2">
    <source>
        <dbReference type="ARBA" id="ARBA00009142"/>
    </source>
</evidence>
<dbReference type="InterPro" id="IPR002781">
    <property type="entry name" value="TM_pro_TauE-like"/>
</dbReference>
<evidence type="ECO:0000256" key="3">
    <source>
        <dbReference type="ARBA" id="ARBA00022448"/>
    </source>
</evidence>
<dbReference type="PANTHER" id="PTHR30269">
    <property type="entry name" value="TRANSMEMBRANE PROTEIN YFCA"/>
    <property type="match status" value="1"/>
</dbReference>